<dbReference type="RefSeq" id="WP_108232904.1">
    <property type="nucleotide sequence ID" value="NZ_QASO01000014.1"/>
</dbReference>
<accession>A0A2T5PS54</accession>
<dbReference type="EMBL" id="QASO01000014">
    <property type="protein sequence ID" value="PTU80536.1"/>
    <property type="molecule type" value="Genomic_DNA"/>
</dbReference>
<organism evidence="3 4">
    <name type="scientific">Ectopseudomonas oleovorans</name>
    <name type="common">Pseudomonas oleovorans</name>
    <dbReference type="NCBI Taxonomy" id="301"/>
    <lineage>
        <taxon>Bacteria</taxon>
        <taxon>Pseudomonadati</taxon>
        <taxon>Pseudomonadota</taxon>
        <taxon>Gammaproteobacteria</taxon>
        <taxon>Pseudomonadales</taxon>
        <taxon>Pseudomonadaceae</taxon>
        <taxon>Ectopseudomonas</taxon>
    </lineage>
</organism>
<reference evidence="3 4" key="1">
    <citation type="submission" date="2018-04" db="EMBL/GenBank/DDBJ databases">
        <title>Pseudomonas sp. nov., isolated from mangrove soil.</title>
        <authorList>
            <person name="Chen C."/>
        </authorList>
    </citation>
    <scope>NUCLEOTIDE SEQUENCE [LARGE SCALE GENOMIC DNA]</scope>
    <source>
        <strain evidence="3 4">JCM 14246</strain>
    </source>
</reference>
<evidence type="ECO:0000313" key="4">
    <source>
        <dbReference type="Proteomes" id="UP000244052"/>
    </source>
</evidence>
<sequence>MSKFQKGQSGNPSGRPKGALGMAGRLRAAIQGDAEQIIQSLITQAKGGDTAAAKLLLDRVCPALKPEAQAVDLEQLATGSLIEKAEAVLSAAGAGELAPDVAAQLVQSVATLAKVAEIDQLQQRLESLEKLLAKKEG</sequence>
<comment type="caution">
    <text evidence="3">The sequence shown here is derived from an EMBL/GenBank/DDBJ whole genome shotgun (WGS) entry which is preliminary data.</text>
</comment>
<dbReference type="AlphaFoldDB" id="A0A2T5PS54"/>
<feature type="domain" description="DUF5681" evidence="2">
    <location>
        <begin position="2"/>
        <end position="62"/>
    </location>
</feature>
<proteinExistence type="predicted"/>
<gene>
    <name evidence="3" type="ORF">DBO86_02630</name>
</gene>
<evidence type="ECO:0000256" key="1">
    <source>
        <dbReference type="SAM" id="MobiDB-lite"/>
    </source>
</evidence>
<feature type="region of interest" description="Disordered" evidence="1">
    <location>
        <begin position="1"/>
        <end position="22"/>
    </location>
</feature>
<feature type="compositionally biased region" description="Polar residues" evidence="1">
    <location>
        <begin position="1"/>
        <end position="12"/>
    </location>
</feature>
<name>A0A2T5PS54_ECTOL</name>
<protein>
    <recommendedName>
        <fullName evidence="2">DUF5681 domain-containing protein</fullName>
    </recommendedName>
</protein>
<dbReference type="InterPro" id="IPR043736">
    <property type="entry name" value="DUF5681"/>
</dbReference>
<evidence type="ECO:0000259" key="2">
    <source>
        <dbReference type="Pfam" id="PF18932"/>
    </source>
</evidence>
<keyword evidence="4" id="KW-1185">Reference proteome</keyword>
<dbReference type="Proteomes" id="UP000244052">
    <property type="component" value="Unassembled WGS sequence"/>
</dbReference>
<dbReference type="Pfam" id="PF18932">
    <property type="entry name" value="DUF5681"/>
    <property type="match status" value="1"/>
</dbReference>
<evidence type="ECO:0000313" key="3">
    <source>
        <dbReference type="EMBL" id="PTU80536.1"/>
    </source>
</evidence>